<keyword evidence="3" id="KW-1185">Reference proteome</keyword>
<sequence length="370" mass="41871">MKREPDKNRNRKMENEKDRETFLQQQHSFKQCVKCFKRRKIHGLQCSKVIFSSNDFSPAHHLQHWDIHSGIDLEEMNHGHGVDETTEIGNQCADLPAVEELPMSSVICVNTVHTFTQTPKNLVSRRHVSIQTNIDVGVCTRDIQTQTDIMEMPTEDIDMEESLYSVTEDDPSDQDWTPDIFNESYVRDGNPAKERKFILYSKCCSCGFSLKCKKKNGKGSFLAVKALCECGEFLSWNSQPLSGTLPLGNLLTAAAILFAGCHPSQVLTMFQHASVQMICQRTYNNLQTLYLVPAISSVYQFKQLNLFEEIKETGVALRLGGDARCCSPRHTAKYGSYSLIDLTKAKILDIQLVQSNKVKNSYSMELEGHS</sequence>
<organism evidence="2 3">
    <name type="scientific">Tegillarca granosa</name>
    <name type="common">Malaysian cockle</name>
    <name type="synonym">Anadara granosa</name>
    <dbReference type="NCBI Taxonomy" id="220873"/>
    <lineage>
        <taxon>Eukaryota</taxon>
        <taxon>Metazoa</taxon>
        <taxon>Spiralia</taxon>
        <taxon>Lophotrochozoa</taxon>
        <taxon>Mollusca</taxon>
        <taxon>Bivalvia</taxon>
        <taxon>Autobranchia</taxon>
        <taxon>Pteriomorphia</taxon>
        <taxon>Arcoida</taxon>
        <taxon>Arcoidea</taxon>
        <taxon>Arcidae</taxon>
        <taxon>Tegillarca</taxon>
    </lineage>
</organism>
<evidence type="ECO:0000313" key="3">
    <source>
        <dbReference type="Proteomes" id="UP001217089"/>
    </source>
</evidence>
<dbReference type="Proteomes" id="UP001217089">
    <property type="component" value="Unassembled WGS sequence"/>
</dbReference>
<evidence type="ECO:0000256" key="1">
    <source>
        <dbReference type="SAM" id="MobiDB-lite"/>
    </source>
</evidence>
<feature type="region of interest" description="Disordered" evidence="1">
    <location>
        <begin position="1"/>
        <end position="22"/>
    </location>
</feature>
<name>A0ABQ9FJZ1_TEGGR</name>
<dbReference type="EMBL" id="JARBDR010000313">
    <property type="protein sequence ID" value="KAJ8316585.1"/>
    <property type="molecule type" value="Genomic_DNA"/>
</dbReference>
<proteinExistence type="predicted"/>
<evidence type="ECO:0000313" key="2">
    <source>
        <dbReference type="EMBL" id="KAJ8316585.1"/>
    </source>
</evidence>
<accession>A0ABQ9FJZ1</accession>
<dbReference type="PANTHER" id="PTHR31751:SF42">
    <property type="entry name" value="PROTEIN CBG10204"/>
    <property type="match status" value="1"/>
</dbReference>
<comment type="caution">
    <text evidence="2">The sequence shown here is derived from an EMBL/GenBank/DDBJ whole genome shotgun (WGS) entry which is preliminary data.</text>
</comment>
<gene>
    <name evidence="2" type="ORF">KUTeg_005861</name>
</gene>
<dbReference type="PANTHER" id="PTHR31751">
    <property type="entry name" value="SI:CH211-108C17.2-RELATED-RELATED"/>
    <property type="match status" value="1"/>
</dbReference>
<reference evidence="2 3" key="1">
    <citation type="submission" date="2022-12" db="EMBL/GenBank/DDBJ databases">
        <title>Chromosome-level genome of Tegillarca granosa.</title>
        <authorList>
            <person name="Kim J."/>
        </authorList>
    </citation>
    <scope>NUCLEOTIDE SEQUENCE [LARGE SCALE GENOMIC DNA]</scope>
    <source>
        <strain evidence="2">Teg-2019</strain>
        <tissue evidence="2">Adductor muscle</tissue>
    </source>
</reference>
<protein>
    <submittedName>
        <fullName evidence="2">Uncharacterized protein</fullName>
    </submittedName>
</protein>
<feature type="compositionally biased region" description="Basic and acidic residues" evidence="1">
    <location>
        <begin position="1"/>
        <end position="21"/>
    </location>
</feature>